<feature type="modified residue" description="4-aspartylphosphate" evidence="6">
    <location>
        <position position="12"/>
    </location>
</feature>
<sequence>MLEHEPSLILLDINLGQTSGFELCKRLRKTMKAPILFISARSSDDDILIALNIGGDDYTHKPYTLSVLLAKVRAVLKRYGGQYTVEAPEILEFGKVRTTARFPVCG</sequence>
<accession>A0A0E3WHE7</accession>
<evidence type="ECO:0000256" key="4">
    <source>
        <dbReference type="ARBA" id="ARBA00023125"/>
    </source>
</evidence>
<evidence type="ECO:0000259" key="7">
    <source>
        <dbReference type="PROSITE" id="PS50110"/>
    </source>
</evidence>
<evidence type="ECO:0000256" key="5">
    <source>
        <dbReference type="ARBA" id="ARBA00023163"/>
    </source>
</evidence>
<dbReference type="GO" id="GO:0005829">
    <property type="term" value="C:cytosol"/>
    <property type="evidence" value="ECO:0007669"/>
    <property type="project" value="TreeGrafter"/>
</dbReference>
<evidence type="ECO:0000256" key="6">
    <source>
        <dbReference type="PROSITE-ProRule" id="PRU00169"/>
    </source>
</evidence>
<keyword evidence="5" id="KW-0804">Transcription</keyword>
<dbReference type="KEGG" id="pri:PRIO_2754"/>
<dbReference type="Proteomes" id="UP000033163">
    <property type="component" value="Chromosome I"/>
</dbReference>
<feature type="domain" description="Response regulatory" evidence="7">
    <location>
        <begin position="1"/>
        <end position="76"/>
    </location>
</feature>
<keyword evidence="4" id="KW-0238">DNA-binding</keyword>
<dbReference type="Gene3D" id="3.40.50.2300">
    <property type="match status" value="1"/>
</dbReference>
<gene>
    <name evidence="8" type="ORF">PRIO_2754</name>
</gene>
<organism evidence="8 9">
    <name type="scientific">Paenibacillus riograndensis SBR5</name>
    <dbReference type="NCBI Taxonomy" id="1073571"/>
    <lineage>
        <taxon>Bacteria</taxon>
        <taxon>Bacillati</taxon>
        <taxon>Bacillota</taxon>
        <taxon>Bacilli</taxon>
        <taxon>Bacillales</taxon>
        <taxon>Paenibacillaceae</taxon>
        <taxon>Paenibacillus</taxon>
        <taxon>Paenibacillus sonchi group</taxon>
    </lineage>
</organism>
<protein>
    <recommendedName>
        <fullName evidence="7">Response regulatory domain-containing protein</fullName>
    </recommendedName>
</protein>
<keyword evidence="2" id="KW-0902">Two-component regulatory system</keyword>
<proteinExistence type="predicted"/>
<dbReference type="InterPro" id="IPR011006">
    <property type="entry name" value="CheY-like_superfamily"/>
</dbReference>
<dbReference type="SUPFAM" id="SSF52172">
    <property type="entry name" value="CheY-like"/>
    <property type="match status" value="1"/>
</dbReference>
<dbReference type="GO" id="GO:0006355">
    <property type="term" value="P:regulation of DNA-templated transcription"/>
    <property type="evidence" value="ECO:0007669"/>
    <property type="project" value="TreeGrafter"/>
</dbReference>
<dbReference type="HOGENOM" id="CLU_2220585_0_0_9"/>
<dbReference type="InterPro" id="IPR039420">
    <property type="entry name" value="WalR-like"/>
</dbReference>
<dbReference type="PANTHER" id="PTHR48111:SF21">
    <property type="entry name" value="DNA-BINDING DUAL MASTER TRANSCRIPTIONAL REGULATOR RPAA"/>
    <property type="match status" value="1"/>
</dbReference>
<dbReference type="RefSeq" id="WP_231869886.1">
    <property type="nucleotide sequence ID" value="NZ_AGBD01000422.1"/>
</dbReference>
<dbReference type="EMBL" id="LN831776">
    <property type="protein sequence ID" value="CQR55158.1"/>
    <property type="molecule type" value="Genomic_DNA"/>
</dbReference>
<keyword evidence="3" id="KW-0805">Transcription regulation</keyword>
<reference evidence="9" key="1">
    <citation type="submission" date="2015-03" db="EMBL/GenBank/DDBJ databases">
        <authorList>
            <person name="Wibberg D."/>
        </authorList>
    </citation>
    <scope>NUCLEOTIDE SEQUENCE [LARGE SCALE GENOMIC DNA]</scope>
</reference>
<evidence type="ECO:0000256" key="1">
    <source>
        <dbReference type="ARBA" id="ARBA00022553"/>
    </source>
</evidence>
<dbReference type="PROSITE" id="PS50110">
    <property type="entry name" value="RESPONSE_REGULATORY"/>
    <property type="match status" value="1"/>
</dbReference>
<dbReference type="GO" id="GO:0000976">
    <property type="term" value="F:transcription cis-regulatory region binding"/>
    <property type="evidence" value="ECO:0007669"/>
    <property type="project" value="TreeGrafter"/>
</dbReference>
<evidence type="ECO:0000256" key="2">
    <source>
        <dbReference type="ARBA" id="ARBA00023012"/>
    </source>
</evidence>
<dbReference type="Pfam" id="PF00072">
    <property type="entry name" value="Response_reg"/>
    <property type="match status" value="1"/>
</dbReference>
<name>A0A0E3WHE7_9BACL</name>
<evidence type="ECO:0000256" key="3">
    <source>
        <dbReference type="ARBA" id="ARBA00023015"/>
    </source>
</evidence>
<evidence type="ECO:0000313" key="9">
    <source>
        <dbReference type="Proteomes" id="UP000033163"/>
    </source>
</evidence>
<dbReference type="GO" id="GO:0000156">
    <property type="term" value="F:phosphorelay response regulator activity"/>
    <property type="evidence" value="ECO:0007669"/>
    <property type="project" value="TreeGrafter"/>
</dbReference>
<dbReference type="PATRIC" id="fig|1073571.4.peg.2938"/>
<dbReference type="AlphaFoldDB" id="A0A0E3WHE7"/>
<evidence type="ECO:0000313" key="8">
    <source>
        <dbReference type="EMBL" id="CQR55158.1"/>
    </source>
</evidence>
<dbReference type="InterPro" id="IPR001789">
    <property type="entry name" value="Sig_transdc_resp-reg_receiver"/>
</dbReference>
<keyword evidence="1 6" id="KW-0597">Phosphoprotein</keyword>
<dbReference type="PANTHER" id="PTHR48111">
    <property type="entry name" value="REGULATOR OF RPOS"/>
    <property type="match status" value="1"/>
</dbReference>
<dbReference type="GO" id="GO:0032993">
    <property type="term" value="C:protein-DNA complex"/>
    <property type="evidence" value="ECO:0007669"/>
    <property type="project" value="TreeGrafter"/>
</dbReference>